<accession>A0A371FDV4</accession>
<proteinExistence type="predicted"/>
<gene>
    <name evidence="1" type="ORF">CR513_43561</name>
</gene>
<dbReference type="AlphaFoldDB" id="A0A371FDV4"/>
<dbReference type="Proteomes" id="UP000257109">
    <property type="component" value="Unassembled WGS sequence"/>
</dbReference>
<sequence>MEVLVTSRRVVRKNSLNFLQVLKKCWRASKMSSLRTSHMDCHLPRDKMLDRFHNGSYLAKLTCIQANPK</sequence>
<evidence type="ECO:0000313" key="1">
    <source>
        <dbReference type="EMBL" id="RDX76450.1"/>
    </source>
</evidence>
<evidence type="ECO:0000313" key="2">
    <source>
        <dbReference type="Proteomes" id="UP000257109"/>
    </source>
</evidence>
<comment type="caution">
    <text evidence="1">The sequence shown here is derived from an EMBL/GenBank/DDBJ whole genome shotgun (WGS) entry which is preliminary data.</text>
</comment>
<feature type="non-terminal residue" evidence="1">
    <location>
        <position position="1"/>
    </location>
</feature>
<keyword evidence="2" id="KW-1185">Reference proteome</keyword>
<name>A0A371FDV4_MUCPR</name>
<dbReference type="EMBL" id="QJKJ01009506">
    <property type="protein sequence ID" value="RDX76450.1"/>
    <property type="molecule type" value="Genomic_DNA"/>
</dbReference>
<protein>
    <submittedName>
        <fullName evidence="1">Uncharacterized protein</fullName>
    </submittedName>
</protein>
<reference evidence="1" key="1">
    <citation type="submission" date="2018-05" db="EMBL/GenBank/DDBJ databases">
        <title>Draft genome of Mucuna pruriens seed.</title>
        <authorList>
            <person name="Nnadi N.E."/>
            <person name="Vos R."/>
            <person name="Hasami M.H."/>
            <person name="Devisetty U.K."/>
            <person name="Aguiy J.C."/>
        </authorList>
    </citation>
    <scope>NUCLEOTIDE SEQUENCE [LARGE SCALE GENOMIC DNA]</scope>
    <source>
        <strain evidence="1">JCA_2017</strain>
    </source>
</reference>
<organism evidence="1 2">
    <name type="scientific">Mucuna pruriens</name>
    <name type="common">Velvet bean</name>
    <name type="synonym">Dolichos pruriens</name>
    <dbReference type="NCBI Taxonomy" id="157652"/>
    <lineage>
        <taxon>Eukaryota</taxon>
        <taxon>Viridiplantae</taxon>
        <taxon>Streptophyta</taxon>
        <taxon>Embryophyta</taxon>
        <taxon>Tracheophyta</taxon>
        <taxon>Spermatophyta</taxon>
        <taxon>Magnoliopsida</taxon>
        <taxon>eudicotyledons</taxon>
        <taxon>Gunneridae</taxon>
        <taxon>Pentapetalae</taxon>
        <taxon>rosids</taxon>
        <taxon>fabids</taxon>
        <taxon>Fabales</taxon>
        <taxon>Fabaceae</taxon>
        <taxon>Papilionoideae</taxon>
        <taxon>50 kb inversion clade</taxon>
        <taxon>NPAAA clade</taxon>
        <taxon>indigoferoid/millettioid clade</taxon>
        <taxon>Phaseoleae</taxon>
        <taxon>Mucuna</taxon>
    </lineage>
</organism>